<protein>
    <submittedName>
        <fullName evidence="6">DNA-binding LacI/PurR family transcriptional regulator</fullName>
    </submittedName>
</protein>
<dbReference type="Pfam" id="PF00356">
    <property type="entry name" value="LacI"/>
    <property type="match status" value="1"/>
</dbReference>
<evidence type="ECO:0000313" key="7">
    <source>
        <dbReference type="Proteomes" id="UP000248021"/>
    </source>
</evidence>
<dbReference type="GO" id="GO:0000976">
    <property type="term" value="F:transcription cis-regulatory region binding"/>
    <property type="evidence" value="ECO:0007669"/>
    <property type="project" value="TreeGrafter"/>
</dbReference>
<organism evidence="6 7">
    <name type="scientific">Chelatococcus asaccharovorans</name>
    <dbReference type="NCBI Taxonomy" id="28210"/>
    <lineage>
        <taxon>Bacteria</taxon>
        <taxon>Pseudomonadati</taxon>
        <taxon>Pseudomonadota</taxon>
        <taxon>Alphaproteobacteria</taxon>
        <taxon>Hyphomicrobiales</taxon>
        <taxon>Chelatococcaceae</taxon>
        <taxon>Chelatococcus</taxon>
    </lineage>
</organism>
<evidence type="ECO:0000256" key="3">
    <source>
        <dbReference type="ARBA" id="ARBA00023125"/>
    </source>
</evidence>
<keyword evidence="3 6" id="KW-0238">DNA-binding</keyword>
<dbReference type="InterPro" id="IPR028082">
    <property type="entry name" value="Peripla_BP_I"/>
</dbReference>
<dbReference type="Gene3D" id="3.40.50.2300">
    <property type="match status" value="2"/>
</dbReference>
<dbReference type="InterPro" id="IPR046335">
    <property type="entry name" value="LacI/GalR-like_sensor"/>
</dbReference>
<evidence type="ECO:0000313" key="6">
    <source>
        <dbReference type="EMBL" id="PXW54194.1"/>
    </source>
</evidence>
<dbReference type="PANTHER" id="PTHR30146">
    <property type="entry name" value="LACI-RELATED TRANSCRIPTIONAL REPRESSOR"/>
    <property type="match status" value="1"/>
</dbReference>
<dbReference type="SMART" id="SM00354">
    <property type="entry name" value="HTH_LACI"/>
    <property type="match status" value="1"/>
</dbReference>
<evidence type="ECO:0000256" key="2">
    <source>
        <dbReference type="ARBA" id="ARBA00023015"/>
    </source>
</evidence>
<comment type="caution">
    <text evidence="6">The sequence shown here is derived from an EMBL/GenBank/DDBJ whole genome shotgun (WGS) entry which is preliminary data.</text>
</comment>
<dbReference type="InterPro" id="IPR010982">
    <property type="entry name" value="Lambda_DNA-bd_dom_sf"/>
</dbReference>
<dbReference type="EMBL" id="QJJK01000012">
    <property type="protein sequence ID" value="PXW54194.1"/>
    <property type="molecule type" value="Genomic_DNA"/>
</dbReference>
<dbReference type="SUPFAM" id="SSF53822">
    <property type="entry name" value="Periplasmic binding protein-like I"/>
    <property type="match status" value="1"/>
</dbReference>
<sequence>MGTVSNVINQRFTVSAARRERVLKAIETLGFSGSILAKGMRAQSNPLVGLCVPHTTFANLAALADTLDERAVAADYELVQALSRYDEARELARIKRLIAYRVAGIIIVPALDPKRVLDHLHAAKLPTVIINRQVPDEKRFDQVTIDHQKSIYNASRQLYAWGHKRISLAIQYPTLSVTRQRADALARAAADAGGSASWSMLETGHDQERFIDIFAGHVRRRDAPSVMIASNSTIGRWIVMAMHRLGMRCPDDLSVMILEEPEWALLTNPQISAVEQPTREIGRIAWDRLMARIEGSREEPVVIRCEGKINFRSSVAGFTG</sequence>
<dbReference type="CDD" id="cd06267">
    <property type="entry name" value="PBP1_LacI_sugar_binding-like"/>
    <property type="match status" value="1"/>
</dbReference>
<dbReference type="Gene3D" id="1.10.260.40">
    <property type="entry name" value="lambda repressor-like DNA-binding domains"/>
    <property type="match status" value="1"/>
</dbReference>
<keyword evidence="1" id="KW-0678">Repressor</keyword>
<evidence type="ECO:0000256" key="4">
    <source>
        <dbReference type="ARBA" id="ARBA00023163"/>
    </source>
</evidence>
<dbReference type="PROSITE" id="PS50932">
    <property type="entry name" value="HTH_LACI_2"/>
    <property type="match status" value="1"/>
</dbReference>
<reference evidence="6 7" key="1">
    <citation type="submission" date="2018-05" db="EMBL/GenBank/DDBJ databases">
        <title>Genomic Encyclopedia of Type Strains, Phase IV (KMG-IV): sequencing the most valuable type-strain genomes for metagenomic binning, comparative biology and taxonomic classification.</title>
        <authorList>
            <person name="Goeker M."/>
        </authorList>
    </citation>
    <scope>NUCLEOTIDE SEQUENCE [LARGE SCALE GENOMIC DNA]</scope>
    <source>
        <strain evidence="6 7">DSM 6462</strain>
    </source>
</reference>
<name>A0A2V3TYB3_9HYPH</name>
<dbReference type="Pfam" id="PF13377">
    <property type="entry name" value="Peripla_BP_3"/>
    <property type="match status" value="1"/>
</dbReference>
<dbReference type="SUPFAM" id="SSF47413">
    <property type="entry name" value="lambda repressor-like DNA-binding domains"/>
    <property type="match status" value="1"/>
</dbReference>
<accession>A0A2V3TYB3</accession>
<keyword evidence="4" id="KW-0804">Transcription</keyword>
<evidence type="ECO:0000259" key="5">
    <source>
        <dbReference type="PROSITE" id="PS50932"/>
    </source>
</evidence>
<feature type="domain" description="HTH lacI-type" evidence="5">
    <location>
        <begin position="1"/>
        <end position="42"/>
    </location>
</feature>
<proteinExistence type="predicted"/>
<gene>
    <name evidence="6" type="ORF">C7450_112223</name>
</gene>
<keyword evidence="7" id="KW-1185">Reference proteome</keyword>
<dbReference type="GO" id="GO:0003700">
    <property type="term" value="F:DNA-binding transcription factor activity"/>
    <property type="evidence" value="ECO:0007669"/>
    <property type="project" value="TreeGrafter"/>
</dbReference>
<dbReference type="AlphaFoldDB" id="A0A2V3TYB3"/>
<dbReference type="InterPro" id="IPR000843">
    <property type="entry name" value="HTH_LacI"/>
</dbReference>
<evidence type="ECO:0000256" key="1">
    <source>
        <dbReference type="ARBA" id="ARBA00022491"/>
    </source>
</evidence>
<dbReference type="PANTHER" id="PTHR30146:SF148">
    <property type="entry name" value="HTH-TYPE TRANSCRIPTIONAL REPRESSOR PURR-RELATED"/>
    <property type="match status" value="1"/>
</dbReference>
<dbReference type="Proteomes" id="UP000248021">
    <property type="component" value="Unassembled WGS sequence"/>
</dbReference>
<dbReference type="CDD" id="cd01392">
    <property type="entry name" value="HTH_LacI"/>
    <property type="match status" value="1"/>
</dbReference>
<keyword evidence="2" id="KW-0805">Transcription regulation</keyword>